<evidence type="ECO:0000313" key="4">
    <source>
        <dbReference type="EMBL" id="BAY73365.1"/>
    </source>
</evidence>
<keyword evidence="4" id="KW-0378">Hydrolase</keyword>
<feature type="region of interest" description="Disordered" evidence="1">
    <location>
        <begin position="116"/>
        <end position="136"/>
    </location>
</feature>
<dbReference type="InterPro" id="IPR011856">
    <property type="entry name" value="tRNA_endonuc-like_dom_sf"/>
</dbReference>
<protein>
    <submittedName>
        <fullName evidence="4">Restriction endonuclease</fullName>
    </submittedName>
</protein>
<evidence type="ECO:0000313" key="5">
    <source>
        <dbReference type="Proteomes" id="UP000217507"/>
    </source>
</evidence>
<dbReference type="SUPFAM" id="SSF52980">
    <property type="entry name" value="Restriction endonuclease-like"/>
    <property type="match status" value="1"/>
</dbReference>
<dbReference type="GO" id="GO:0003677">
    <property type="term" value="F:DNA binding"/>
    <property type="evidence" value="ECO:0007669"/>
    <property type="project" value="InterPro"/>
</dbReference>
<name>A0A1Z4KWI1_ANAVA</name>
<dbReference type="InterPro" id="IPR025745">
    <property type="entry name" value="Mrr-like_N_dom"/>
</dbReference>
<dbReference type="Gene3D" id="3.40.1350.10">
    <property type="match status" value="1"/>
</dbReference>
<dbReference type="PANTHER" id="PTHR30015">
    <property type="entry name" value="MRR RESTRICTION SYSTEM PROTEIN"/>
    <property type="match status" value="1"/>
</dbReference>
<evidence type="ECO:0000256" key="1">
    <source>
        <dbReference type="SAM" id="MobiDB-lite"/>
    </source>
</evidence>
<dbReference type="GO" id="GO:0009307">
    <property type="term" value="P:DNA restriction-modification system"/>
    <property type="evidence" value="ECO:0007669"/>
    <property type="project" value="InterPro"/>
</dbReference>
<feature type="compositionally biased region" description="Polar residues" evidence="1">
    <location>
        <begin position="116"/>
        <end position="134"/>
    </location>
</feature>
<proteinExistence type="predicted"/>
<dbReference type="InterPro" id="IPR007560">
    <property type="entry name" value="Restrct_endonuc_IV_Mrr"/>
</dbReference>
<evidence type="ECO:0000259" key="3">
    <source>
        <dbReference type="Pfam" id="PF14338"/>
    </source>
</evidence>
<dbReference type="REBASE" id="207037">
    <property type="entry name" value="Ava23Mrr2P"/>
</dbReference>
<sequence length="305" mass="34234">MPIPDYQAIMLPLLKFTTDQKEHSLQETIDALADNFQLTEDERKELLPSGRQPTFNNRVGWARTYLKKAGLVESTKRGYFRITDKGIDTIKTNPVEINAKFLRQFPEFLEFQNYTQQSEESASNGSGTEINTTRTPEEDVELAIQKLTKELASDLLQTIKNSSPAFFEKLVVDLLVKMGYGGTRKDAGQTVGRSGDGGIDGIINEDRLGLDVIYIQAKRWESSVGRPEIQKFAGALQGFRAKKGVFITTSTFTNEAKDYVSRIDSKIILIDGETLTELMIENNVGVTPFAIYEVKKVDSDYFTDS</sequence>
<keyword evidence="4" id="KW-0255">Endonuclease</keyword>
<organism evidence="4 5">
    <name type="scientific">Trichormus variabilis NIES-23</name>
    <dbReference type="NCBI Taxonomy" id="1973479"/>
    <lineage>
        <taxon>Bacteria</taxon>
        <taxon>Bacillati</taxon>
        <taxon>Cyanobacteriota</taxon>
        <taxon>Cyanophyceae</taxon>
        <taxon>Nostocales</taxon>
        <taxon>Nostocaceae</taxon>
        <taxon>Trichormus</taxon>
    </lineage>
</organism>
<dbReference type="Pfam" id="PF14338">
    <property type="entry name" value="Mrr_N"/>
    <property type="match status" value="1"/>
</dbReference>
<keyword evidence="4" id="KW-0540">Nuclease</keyword>
<accession>A0A1Z4KWI1</accession>
<dbReference type="EMBL" id="AP018219">
    <property type="protein sequence ID" value="BAY73365.1"/>
    <property type="molecule type" value="Genomic_DNA"/>
</dbReference>
<feature type="domain" description="Restriction system protein Mrr-like N-terminal" evidence="3">
    <location>
        <begin position="6"/>
        <end position="91"/>
    </location>
</feature>
<geneLocation type="plasmid" evidence="4">
    <name>plasmid3</name>
</geneLocation>
<gene>
    <name evidence="4" type="ORF">NIES23_61930</name>
</gene>
<feature type="domain" description="Restriction endonuclease type IV Mrr" evidence="2">
    <location>
        <begin position="160"/>
        <end position="279"/>
    </location>
</feature>
<dbReference type="GO" id="GO:0015666">
    <property type="term" value="F:restriction endodeoxyribonuclease activity"/>
    <property type="evidence" value="ECO:0007669"/>
    <property type="project" value="TreeGrafter"/>
</dbReference>
<dbReference type="InterPro" id="IPR011335">
    <property type="entry name" value="Restrct_endonuc-II-like"/>
</dbReference>
<evidence type="ECO:0000259" key="2">
    <source>
        <dbReference type="Pfam" id="PF04471"/>
    </source>
</evidence>
<keyword evidence="4" id="KW-0614">Plasmid</keyword>
<dbReference type="PANTHER" id="PTHR30015:SF7">
    <property type="entry name" value="TYPE IV METHYL-DIRECTED RESTRICTION ENZYME ECOKMRR"/>
    <property type="match status" value="1"/>
</dbReference>
<dbReference type="Proteomes" id="UP000217507">
    <property type="component" value="Plasmid Plasmid3 dna"/>
</dbReference>
<dbReference type="AlphaFoldDB" id="A0A1Z4KWI1"/>
<dbReference type="Pfam" id="PF04471">
    <property type="entry name" value="Mrr_cat"/>
    <property type="match status" value="1"/>
</dbReference>
<reference evidence="4 5" key="1">
    <citation type="submission" date="2017-06" db="EMBL/GenBank/DDBJ databases">
        <title>Genome sequencing of cyanobaciteial culture collection at National Institute for Environmental Studies (NIES).</title>
        <authorList>
            <person name="Hirose Y."/>
            <person name="Shimura Y."/>
            <person name="Fujisawa T."/>
            <person name="Nakamura Y."/>
            <person name="Kawachi M."/>
        </authorList>
    </citation>
    <scope>NUCLEOTIDE SEQUENCE [LARGE SCALE GENOMIC DNA]</scope>
    <source>
        <strain evidence="4 5">NIES-23</strain>
        <plasmid evidence="5">Plasmid Plasmid3 dna</plasmid>
    </source>
</reference>
<dbReference type="InterPro" id="IPR052906">
    <property type="entry name" value="Type_IV_Methyl-Rstrct_Enzyme"/>
</dbReference>